<evidence type="ECO:0000313" key="6">
    <source>
        <dbReference type="Proteomes" id="UP000281128"/>
    </source>
</evidence>
<evidence type="ECO:0000256" key="3">
    <source>
        <dbReference type="SAM" id="MobiDB-lite"/>
    </source>
</evidence>
<keyword evidence="2" id="KW-0270">Exopolysaccharide synthesis</keyword>
<comment type="similarity">
    <text evidence="1">Belongs to the bacterial sugar transferase family.</text>
</comment>
<dbReference type="PANTHER" id="PTHR30576">
    <property type="entry name" value="COLANIC BIOSYNTHESIS UDP-GLUCOSE LIPID CARRIER TRANSFERASE"/>
    <property type="match status" value="1"/>
</dbReference>
<proteinExistence type="inferred from homology"/>
<accession>A0A3A8AR09</accession>
<dbReference type="AlphaFoldDB" id="A0A3A8AR09"/>
<evidence type="ECO:0000256" key="1">
    <source>
        <dbReference type="ARBA" id="ARBA00006464"/>
    </source>
</evidence>
<dbReference type="GO" id="GO:0000271">
    <property type="term" value="P:polysaccharide biosynthetic process"/>
    <property type="evidence" value="ECO:0007669"/>
    <property type="project" value="UniProtKB-KW"/>
</dbReference>
<gene>
    <name evidence="5" type="ORF">D6850_18275</name>
</gene>
<dbReference type="OrthoDB" id="9808602at2"/>
<dbReference type="Proteomes" id="UP000281128">
    <property type="component" value="Unassembled WGS sequence"/>
</dbReference>
<reference evidence="5 6" key="1">
    <citation type="submission" date="2018-09" db="EMBL/GenBank/DDBJ databases">
        <title>Roseovarius spongiae sp. nov., isolated from a marine sponge.</title>
        <authorList>
            <person name="Zhuang L."/>
            <person name="Luo L."/>
        </authorList>
    </citation>
    <scope>NUCLEOTIDE SEQUENCE [LARGE SCALE GENOMIC DNA]</scope>
    <source>
        <strain evidence="5 6">HN-E21</strain>
    </source>
</reference>
<name>A0A3A8AR09_9RHOB</name>
<organism evidence="5 6">
    <name type="scientific">Roseovarius spongiae</name>
    <dbReference type="NCBI Taxonomy" id="2320272"/>
    <lineage>
        <taxon>Bacteria</taxon>
        <taxon>Pseudomonadati</taxon>
        <taxon>Pseudomonadota</taxon>
        <taxon>Alphaproteobacteria</taxon>
        <taxon>Rhodobacterales</taxon>
        <taxon>Roseobacteraceae</taxon>
        <taxon>Roseovarius</taxon>
    </lineage>
</organism>
<dbReference type="PANTHER" id="PTHR30576:SF20">
    <property type="entry name" value="QUINOVOSAMINEPHOSPHOTRANSFERAE-RELATED"/>
    <property type="match status" value="1"/>
</dbReference>
<keyword evidence="6" id="KW-1185">Reference proteome</keyword>
<evidence type="ECO:0000259" key="4">
    <source>
        <dbReference type="Pfam" id="PF02397"/>
    </source>
</evidence>
<dbReference type="EMBL" id="RAPE01000008">
    <property type="protein sequence ID" value="RKF12416.1"/>
    <property type="molecule type" value="Genomic_DNA"/>
</dbReference>
<evidence type="ECO:0000256" key="2">
    <source>
        <dbReference type="ARBA" id="ARBA00023169"/>
    </source>
</evidence>
<protein>
    <submittedName>
        <fullName evidence="5">Sugar transferase</fullName>
    </submittedName>
</protein>
<feature type="domain" description="Bacterial sugar transferase" evidence="4">
    <location>
        <begin position="2"/>
        <end position="194"/>
    </location>
</feature>
<dbReference type="GO" id="GO:0016780">
    <property type="term" value="F:phosphotransferase activity, for other substituted phosphate groups"/>
    <property type="evidence" value="ECO:0007669"/>
    <property type="project" value="TreeGrafter"/>
</dbReference>
<dbReference type="InterPro" id="IPR003362">
    <property type="entry name" value="Bact_transf"/>
</dbReference>
<feature type="region of interest" description="Disordered" evidence="3">
    <location>
        <begin position="225"/>
        <end position="244"/>
    </location>
</feature>
<dbReference type="RefSeq" id="WP_121169058.1">
    <property type="nucleotide sequence ID" value="NZ_RAPE01000008.1"/>
</dbReference>
<keyword evidence="5" id="KW-0808">Transferase</keyword>
<comment type="caution">
    <text evidence="5">The sequence shown here is derived from an EMBL/GenBank/DDBJ whole genome shotgun (WGS) entry which is preliminary data.</text>
</comment>
<dbReference type="Pfam" id="PF02397">
    <property type="entry name" value="Bac_transf"/>
    <property type="match status" value="1"/>
</dbReference>
<evidence type="ECO:0000313" key="5">
    <source>
        <dbReference type="EMBL" id="RKF12416.1"/>
    </source>
</evidence>
<sequence>MKRLFDLILGGIALCVFAPVIAIAAVLVWRQDRHWPFYTPWRVGRYGRRFRLFKLRSMIVGADLSRVDTTTNADPRITRLGHRIRRYKLDELPQFANVVLGQMSLVGPRPNIDREVNLYTTEERRMLEVRPGITDLSSIVFSDLGEILEHTEDANIAYNQLVRPWKSRLVLFYIDNRSFGMDLRILWLTAVAMLDSGRARAGVADLIAARGALADLVAIARRDAPLAPTPPPGSDRIVTSREIE</sequence>